<dbReference type="Proteomes" id="UP001185015">
    <property type="component" value="Unassembled WGS sequence"/>
</dbReference>
<accession>A0AA90TYN0</accession>
<evidence type="ECO:0000313" key="1">
    <source>
        <dbReference type="EMBL" id="MDR6222588.1"/>
    </source>
</evidence>
<organism evidence="1 2">
    <name type="scientific">Methanococcoides alaskense</name>
    <dbReference type="NCBI Taxonomy" id="325778"/>
    <lineage>
        <taxon>Archaea</taxon>
        <taxon>Methanobacteriati</taxon>
        <taxon>Methanobacteriota</taxon>
        <taxon>Stenosarchaea group</taxon>
        <taxon>Methanomicrobia</taxon>
        <taxon>Methanosarcinales</taxon>
        <taxon>Methanosarcinaceae</taxon>
        <taxon>Methanococcoides</taxon>
    </lineage>
</organism>
<proteinExistence type="predicted"/>
<dbReference type="AlphaFoldDB" id="A0AA90TYN0"/>
<reference evidence="1 2" key="1">
    <citation type="submission" date="2023-07" db="EMBL/GenBank/DDBJ databases">
        <title>Genomic Encyclopedia of Type Strains, Phase IV (KMG-IV): sequencing the most valuable type-strain genomes for metagenomic binning, comparative biology and taxonomic classification.</title>
        <authorList>
            <person name="Goeker M."/>
        </authorList>
    </citation>
    <scope>NUCLEOTIDE SEQUENCE [LARGE SCALE GENOMIC DNA]</scope>
    <source>
        <strain evidence="1 2">DSM 17273</strain>
    </source>
</reference>
<comment type="caution">
    <text evidence="1">The sequence shown here is derived from an EMBL/GenBank/DDBJ whole genome shotgun (WGS) entry which is preliminary data.</text>
</comment>
<keyword evidence="2" id="KW-1185">Reference proteome</keyword>
<name>A0AA90TYN0_9EURY</name>
<evidence type="ECO:0000313" key="2">
    <source>
        <dbReference type="Proteomes" id="UP001185015"/>
    </source>
</evidence>
<dbReference type="EMBL" id="JAVDQI010000002">
    <property type="protein sequence ID" value="MDR6222588.1"/>
    <property type="molecule type" value="Genomic_DNA"/>
</dbReference>
<protein>
    <submittedName>
        <fullName evidence="1">Uncharacterized protein</fullName>
    </submittedName>
</protein>
<gene>
    <name evidence="1" type="ORF">J2750_001033</name>
</gene>
<sequence>MIPVPRSMSGADANNELSLAKQQADFKIYIATG</sequence>